<organism evidence="7 8">
    <name type="scientific">Parafrankia colletiae</name>
    <dbReference type="NCBI Taxonomy" id="573497"/>
    <lineage>
        <taxon>Bacteria</taxon>
        <taxon>Bacillati</taxon>
        <taxon>Actinomycetota</taxon>
        <taxon>Actinomycetes</taxon>
        <taxon>Frankiales</taxon>
        <taxon>Frankiaceae</taxon>
        <taxon>Parafrankia</taxon>
    </lineage>
</organism>
<dbReference type="GO" id="GO:0008360">
    <property type="term" value="P:regulation of cell shape"/>
    <property type="evidence" value="ECO:0007669"/>
    <property type="project" value="UniProtKB-KW"/>
</dbReference>
<evidence type="ECO:0000256" key="4">
    <source>
        <dbReference type="ARBA" id="ARBA00032089"/>
    </source>
</evidence>
<evidence type="ECO:0000313" key="8">
    <source>
        <dbReference type="Proteomes" id="UP000179627"/>
    </source>
</evidence>
<dbReference type="PANTHER" id="PTHR34138:SF1">
    <property type="entry name" value="CELL SHAPE-DETERMINING PROTEIN MREC"/>
    <property type="match status" value="1"/>
</dbReference>
<sequence length="350" mass="35690">MGRDTRRSRLVIAALLVLAFTLITLDYRTGDSATGVRGALHSVVGGVENAVTTVTRPIGRTVSSLTHPNRYHDRADRLAEENATLRRSIADDAEIDRLAGELSALRLLADKGQYTIVPARVIAVGDVTGMDWTVTINAGRRDGLAVDKVVVNTAGLVGTVTSVTDQTAVIKLICDPTSRIGARLETTQLLGAVAGGQGPRNLTFTLYDSSYQVKKGDRLVTFGSLDYVAGVPIGEVTQVVDVGGLSRTAEVRPFVSIGTLDLVGVVVGGPPGDPGDRVLPPREVPPAGGAQPPAGDAPVSTPSAGTAPAGTAPAGQGAAGGQPQAGQQEAGQPSQGRNQAGTGAATQGAG</sequence>
<protein>
    <recommendedName>
        <fullName evidence="2">Cell shape-determining protein MreC</fullName>
    </recommendedName>
    <alternativeName>
        <fullName evidence="4">Cell shape protein MreC</fullName>
    </alternativeName>
</protein>
<evidence type="ECO:0000256" key="2">
    <source>
        <dbReference type="ARBA" id="ARBA00013855"/>
    </source>
</evidence>
<evidence type="ECO:0000313" key="7">
    <source>
        <dbReference type="EMBL" id="OHV36867.1"/>
    </source>
</evidence>
<feature type="domain" description="Rod shape-determining protein MreC beta-barrel core" evidence="6">
    <location>
        <begin position="130"/>
        <end position="266"/>
    </location>
</feature>
<evidence type="ECO:0000256" key="3">
    <source>
        <dbReference type="ARBA" id="ARBA00022960"/>
    </source>
</evidence>
<keyword evidence="3" id="KW-0133">Cell shape</keyword>
<dbReference type="OrthoDB" id="5196068at2"/>
<gene>
    <name evidence="7" type="ORF">CC117_16965</name>
</gene>
<dbReference type="Gene3D" id="2.40.10.350">
    <property type="entry name" value="Rod shape-determining protein MreC, domain 2"/>
    <property type="match status" value="1"/>
</dbReference>
<dbReference type="Pfam" id="PF04085">
    <property type="entry name" value="MreC"/>
    <property type="match status" value="1"/>
</dbReference>
<dbReference type="AlphaFoldDB" id="A0A1S1QT20"/>
<evidence type="ECO:0000259" key="6">
    <source>
        <dbReference type="Pfam" id="PF04085"/>
    </source>
</evidence>
<name>A0A1S1QT20_9ACTN</name>
<proteinExistence type="inferred from homology"/>
<evidence type="ECO:0000256" key="5">
    <source>
        <dbReference type="SAM" id="MobiDB-lite"/>
    </source>
</evidence>
<comment type="similarity">
    <text evidence="1">Belongs to the MreC family.</text>
</comment>
<dbReference type="RefSeq" id="WP_071084558.1">
    <property type="nucleotide sequence ID" value="NZ_MBLM01000114.1"/>
</dbReference>
<feature type="region of interest" description="Disordered" evidence="5">
    <location>
        <begin position="271"/>
        <end position="350"/>
    </location>
</feature>
<dbReference type="NCBIfam" id="NF010510">
    <property type="entry name" value="PRK13922.11-5"/>
    <property type="match status" value="1"/>
</dbReference>
<dbReference type="InterPro" id="IPR042175">
    <property type="entry name" value="Cell/Rod_MreC_2"/>
</dbReference>
<accession>A0A1S1QT20</accession>
<dbReference type="Gene3D" id="2.40.10.340">
    <property type="entry name" value="Rod shape-determining protein MreC, domain 1"/>
    <property type="match status" value="1"/>
</dbReference>
<dbReference type="GO" id="GO:0005886">
    <property type="term" value="C:plasma membrane"/>
    <property type="evidence" value="ECO:0007669"/>
    <property type="project" value="TreeGrafter"/>
</dbReference>
<dbReference type="PANTHER" id="PTHR34138">
    <property type="entry name" value="CELL SHAPE-DETERMINING PROTEIN MREC"/>
    <property type="match status" value="1"/>
</dbReference>
<dbReference type="InterPro" id="IPR042177">
    <property type="entry name" value="Cell/Rod_1"/>
</dbReference>
<dbReference type="Proteomes" id="UP000179627">
    <property type="component" value="Unassembled WGS sequence"/>
</dbReference>
<dbReference type="InterPro" id="IPR007221">
    <property type="entry name" value="MreC"/>
</dbReference>
<feature type="compositionally biased region" description="Low complexity" evidence="5">
    <location>
        <begin position="285"/>
        <end position="350"/>
    </location>
</feature>
<reference evidence="8" key="1">
    <citation type="submission" date="2016-07" db="EMBL/GenBank/DDBJ databases">
        <title>Sequence Frankia sp. strain CcI1.17.</title>
        <authorList>
            <person name="Ghodhbane-Gtari F."/>
            <person name="Swanson E."/>
            <person name="Gueddou A."/>
            <person name="Morris K."/>
            <person name="Hezbri K."/>
            <person name="Ktari A."/>
            <person name="Nouioui I."/>
            <person name="Abebe-Akele F."/>
            <person name="Simpson S."/>
            <person name="Thomas K."/>
            <person name="Gtari M."/>
            <person name="Tisa L.S."/>
            <person name="Hurst S."/>
        </authorList>
    </citation>
    <scope>NUCLEOTIDE SEQUENCE [LARGE SCALE GENOMIC DNA]</scope>
    <source>
        <strain evidence="8">Cc1.17</strain>
    </source>
</reference>
<keyword evidence="8" id="KW-1185">Reference proteome</keyword>
<dbReference type="EMBL" id="MBLM01000114">
    <property type="protein sequence ID" value="OHV36867.1"/>
    <property type="molecule type" value="Genomic_DNA"/>
</dbReference>
<comment type="caution">
    <text evidence="7">The sequence shown here is derived from an EMBL/GenBank/DDBJ whole genome shotgun (WGS) entry which is preliminary data.</text>
</comment>
<evidence type="ECO:0000256" key="1">
    <source>
        <dbReference type="ARBA" id="ARBA00009369"/>
    </source>
</evidence>
<dbReference type="InterPro" id="IPR055342">
    <property type="entry name" value="MreC_beta-barrel_core"/>
</dbReference>